<gene>
    <name evidence="1" type="ORF">S01H1_29664</name>
</gene>
<reference evidence="1" key="1">
    <citation type="journal article" date="2014" name="Front. Microbiol.">
        <title>High frequency of phylogenetically diverse reductive dehalogenase-homologous genes in deep subseafloor sedimentary metagenomes.</title>
        <authorList>
            <person name="Kawai M."/>
            <person name="Futagami T."/>
            <person name="Toyoda A."/>
            <person name="Takaki Y."/>
            <person name="Nishi S."/>
            <person name="Hori S."/>
            <person name="Arai W."/>
            <person name="Tsubouchi T."/>
            <person name="Morono Y."/>
            <person name="Uchiyama I."/>
            <person name="Ito T."/>
            <person name="Fujiyama A."/>
            <person name="Inagaki F."/>
            <person name="Takami H."/>
        </authorList>
    </citation>
    <scope>NUCLEOTIDE SEQUENCE</scope>
    <source>
        <strain evidence="1">Expedition CK06-06</strain>
    </source>
</reference>
<dbReference type="AlphaFoldDB" id="X0TV08"/>
<dbReference type="SUPFAM" id="SSF52540">
    <property type="entry name" value="P-loop containing nucleoside triphosphate hydrolases"/>
    <property type="match status" value="1"/>
</dbReference>
<feature type="non-terminal residue" evidence="1">
    <location>
        <position position="237"/>
    </location>
</feature>
<comment type="caution">
    <text evidence="1">The sequence shown here is derived from an EMBL/GenBank/DDBJ whole genome shotgun (WGS) entry which is preliminary data.</text>
</comment>
<name>X0TV08_9ZZZZ</name>
<accession>X0TV08</accession>
<dbReference type="InterPro" id="IPR027417">
    <property type="entry name" value="P-loop_NTPase"/>
</dbReference>
<dbReference type="PANTHER" id="PTHR30267">
    <property type="entry name" value="PROTEIN KINASE PRKA"/>
    <property type="match status" value="1"/>
</dbReference>
<proteinExistence type="predicted"/>
<evidence type="ECO:0008006" key="2">
    <source>
        <dbReference type="Google" id="ProtNLM"/>
    </source>
</evidence>
<evidence type="ECO:0000313" key="1">
    <source>
        <dbReference type="EMBL" id="GAF91972.1"/>
    </source>
</evidence>
<sequence>MAVHKIKKAMHYLNQRLSQLEQPATIPFDKFLEVLAAKPHTVVRNVFQVFHDMIKTYVGEGVDEYPDDPESIHYVHYDCSRLFVQGSDHPFFADRLFANRLISLIEALKRGAQQNKIYIFEGPPGCGKSTFLNNLLKKFEEYANTENGLRFETVWRFDRKILASFPEHGDIPLLEKLSQLVNNVPQDASQFDKVENNLHSADYMEVPYSTGDYFEVPCPSHDNPLLMIPKPHRRMFF</sequence>
<protein>
    <recommendedName>
        <fullName evidence="2">PrkA AAA domain-containing protein</fullName>
    </recommendedName>
</protein>
<dbReference type="GO" id="GO:0004672">
    <property type="term" value="F:protein kinase activity"/>
    <property type="evidence" value="ECO:0007669"/>
    <property type="project" value="TreeGrafter"/>
</dbReference>
<dbReference type="Gene3D" id="3.40.50.300">
    <property type="entry name" value="P-loop containing nucleotide triphosphate hydrolases"/>
    <property type="match status" value="1"/>
</dbReference>
<dbReference type="EMBL" id="BARS01018216">
    <property type="protein sequence ID" value="GAF91972.1"/>
    <property type="molecule type" value="Genomic_DNA"/>
</dbReference>
<dbReference type="PANTHER" id="PTHR30267:SF2">
    <property type="entry name" value="PROTEIN PRKA"/>
    <property type="match status" value="1"/>
</dbReference>
<organism evidence="1">
    <name type="scientific">marine sediment metagenome</name>
    <dbReference type="NCBI Taxonomy" id="412755"/>
    <lineage>
        <taxon>unclassified sequences</taxon>
        <taxon>metagenomes</taxon>
        <taxon>ecological metagenomes</taxon>
    </lineage>
</organism>